<dbReference type="EMBL" id="UPXX01000027">
    <property type="protein sequence ID" value="VBB44366.1"/>
    <property type="molecule type" value="Genomic_DNA"/>
</dbReference>
<sequence>MRQARPDEDVHRLQKKTSEGRDDPPDAGCGGGTASVWWIRGSWGLCLPRCALLESDFGGGTAAQGFQTRSEGTYSGGPALERVRPLVFRAARLQRYLYDFWGVKWRKSEFMNLQKSST</sequence>
<gene>
    <name evidence="2" type="ORF">TRIP_B330472</name>
</gene>
<name>A0A653A8G2_UNCDX</name>
<accession>A0A653A8G2</accession>
<evidence type="ECO:0000256" key="1">
    <source>
        <dbReference type="SAM" id="MobiDB-lite"/>
    </source>
</evidence>
<dbReference type="AlphaFoldDB" id="A0A653A8G2"/>
<organism evidence="2">
    <name type="scientific">Uncultured Desulfatiglans sp</name>
    <dbReference type="NCBI Taxonomy" id="1748965"/>
    <lineage>
        <taxon>Bacteria</taxon>
        <taxon>Pseudomonadati</taxon>
        <taxon>Thermodesulfobacteriota</taxon>
        <taxon>Desulfobacteria</taxon>
        <taxon>Desulfatiglandales</taxon>
        <taxon>Desulfatiglandaceae</taxon>
        <taxon>Desulfatiglans</taxon>
        <taxon>environmental samples</taxon>
    </lineage>
</organism>
<feature type="compositionally biased region" description="Basic and acidic residues" evidence="1">
    <location>
        <begin position="1"/>
        <end position="24"/>
    </location>
</feature>
<reference evidence="2" key="1">
    <citation type="submission" date="2018-07" db="EMBL/GenBank/DDBJ databases">
        <authorList>
            <consortium name="Genoscope - CEA"/>
            <person name="William W."/>
        </authorList>
    </citation>
    <scope>NUCLEOTIDE SEQUENCE</scope>
    <source>
        <strain evidence="2">IK1</strain>
    </source>
</reference>
<feature type="region of interest" description="Disordered" evidence="1">
    <location>
        <begin position="1"/>
        <end position="29"/>
    </location>
</feature>
<evidence type="ECO:0000313" key="2">
    <source>
        <dbReference type="EMBL" id="VBB44366.1"/>
    </source>
</evidence>
<protein>
    <submittedName>
        <fullName evidence="2">Uncharacterized protein</fullName>
    </submittedName>
</protein>
<proteinExistence type="predicted"/>